<proteinExistence type="predicted"/>
<comment type="caution">
    <text evidence="1">The sequence shown here is derived from an EMBL/GenBank/DDBJ whole genome shotgun (WGS) entry which is preliminary data.</text>
</comment>
<evidence type="ECO:0000313" key="3">
    <source>
        <dbReference type="Proteomes" id="UP001634394"/>
    </source>
</evidence>
<sequence length="105" mass="11893">MVTDEPQPVPNMLVDDKSLSKVMVLSDNAKTLTEPRKTIEFMLTSISSTAAVEMSGNPETDPTIYTRSPDNQHTSLWHHCRGDRQHPAILPTNVLNCFTERWLKK</sequence>
<dbReference type="AlphaFoldDB" id="A0ABD3V174"/>
<protein>
    <submittedName>
        <fullName evidence="1">Uncharacterized protein</fullName>
    </submittedName>
</protein>
<evidence type="ECO:0000313" key="2">
    <source>
        <dbReference type="EMBL" id="KAL3855635.1"/>
    </source>
</evidence>
<gene>
    <name evidence="1" type="ORF">ACJMK2_014483</name>
    <name evidence="2" type="ORF">ACJMK2_014842</name>
</gene>
<accession>A0ABD3V174</accession>
<dbReference type="Proteomes" id="UP001634394">
    <property type="component" value="Unassembled WGS sequence"/>
</dbReference>
<keyword evidence="3" id="KW-1185">Reference proteome</keyword>
<organism evidence="1 3">
    <name type="scientific">Sinanodonta woodiana</name>
    <name type="common">Chinese pond mussel</name>
    <name type="synonym">Anodonta woodiana</name>
    <dbReference type="NCBI Taxonomy" id="1069815"/>
    <lineage>
        <taxon>Eukaryota</taxon>
        <taxon>Metazoa</taxon>
        <taxon>Spiralia</taxon>
        <taxon>Lophotrochozoa</taxon>
        <taxon>Mollusca</taxon>
        <taxon>Bivalvia</taxon>
        <taxon>Autobranchia</taxon>
        <taxon>Heteroconchia</taxon>
        <taxon>Palaeoheterodonta</taxon>
        <taxon>Unionida</taxon>
        <taxon>Unionoidea</taxon>
        <taxon>Unionidae</taxon>
        <taxon>Unioninae</taxon>
        <taxon>Sinanodonta</taxon>
    </lineage>
</organism>
<dbReference type="EMBL" id="JBJQND010000014">
    <property type="protein sequence ID" value="KAL3855267.1"/>
    <property type="molecule type" value="Genomic_DNA"/>
</dbReference>
<name>A0ABD3V174_SINWO</name>
<dbReference type="EMBL" id="JBJQND010000014">
    <property type="protein sequence ID" value="KAL3855635.1"/>
    <property type="molecule type" value="Genomic_DNA"/>
</dbReference>
<evidence type="ECO:0000313" key="1">
    <source>
        <dbReference type="EMBL" id="KAL3855267.1"/>
    </source>
</evidence>
<reference evidence="1 3" key="1">
    <citation type="submission" date="2024-11" db="EMBL/GenBank/DDBJ databases">
        <title>Chromosome-level genome assembly of the freshwater bivalve Anodonta woodiana.</title>
        <authorList>
            <person name="Chen X."/>
        </authorList>
    </citation>
    <scope>NUCLEOTIDE SEQUENCE [LARGE SCALE GENOMIC DNA]</scope>
    <source>
        <strain evidence="1">MN2024</strain>
        <tissue evidence="1">Gills</tissue>
    </source>
</reference>